<organism evidence="1 2">
    <name type="scientific">Aspergillus ibericus CBS 121593</name>
    <dbReference type="NCBI Taxonomy" id="1448316"/>
    <lineage>
        <taxon>Eukaryota</taxon>
        <taxon>Fungi</taxon>
        <taxon>Dikarya</taxon>
        <taxon>Ascomycota</taxon>
        <taxon>Pezizomycotina</taxon>
        <taxon>Eurotiomycetes</taxon>
        <taxon>Eurotiomycetidae</taxon>
        <taxon>Eurotiales</taxon>
        <taxon>Aspergillaceae</taxon>
        <taxon>Aspergillus</taxon>
        <taxon>Aspergillus subgen. Circumdati</taxon>
    </lineage>
</organism>
<accession>A0A395H858</accession>
<dbReference type="AlphaFoldDB" id="A0A395H858"/>
<evidence type="ECO:0000313" key="2">
    <source>
        <dbReference type="Proteomes" id="UP000249402"/>
    </source>
</evidence>
<dbReference type="GeneID" id="37219680"/>
<dbReference type="RefSeq" id="XP_025578076.1">
    <property type="nucleotide sequence ID" value="XM_025714815.1"/>
</dbReference>
<dbReference type="Proteomes" id="UP000249402">
    <property type="component" value="Unassembled WGS sequence"/>
</dbReference>
<keyword evidence="2" id="KW-1185">Reference proteome</keyword>
<reference evidence="1 2" key="1">
    <citation type="submission" date="2018-02" db="EMBL/GenBank/DDBJ databases">
        <title>The genomes of Aspergillus section Nigri reveals drivers in fungal speciation.</title>
        <authorList>
            <consortium name="DOE Joint Genome Institute"/>
            <person name="Vesth T.C."/>
            <person name="Nybo J."/>
            <person name="Theobald S."/>
            <person name="Brandl J."/>
            <person name="Frisvad J.C."/>
            <person name="Nielsen K.F."/>
            <person name="Lyhne E.K."/>
            <person name="Kogle M.E."/>
            <person name="Kuo A."/>
            <person name="Riley R."/>
            <person name="Clum A."/>
            <person name="Nolan M."/>
            <person name="Lipzen A."/>
            <person name="Salamov A."/>
            <person name="Henrissat B."/>
            <person name="Wiebenga A."/>
            <person name="De vries R.P."/>
            <person name="Grigoriev I.V."/>
            <person name="Mortensen U.H."/>
            <person name="Andersen M.R."/>
            <person name="Baker S.E."/>
        </authorList>
    </citation>
    <scope>NUCLEOTIDE SEQUENCE [LARGE SCALE GENOMIC DNA]</scope>
    <source>
        <strain evidence="1 2">CBS 121593</strain>
    </source>
</reference>
<sequence length="87" mass="9760">MQERSKVSTHSSMPRGKVDAIYKNQNHRQPAAPAVYNPYIIHGRSYPALCSGPLVFHVKTAIRAGYQHHDKCFPKTTGGRGGRENER</sequence>
<dbReference type="VEuPathDB" id="FungiDB:BO80DRAFT_269392"/>
<evidence type="ECO:0000313" key="1">
    <source>
        <dbReference type="EMBL" id="RAL03749.1"/>
    </source>
</evidence>
<name>A0A395H858_9EURO</name>
<dbReference type="EMBL" id="KZ824426">
    <property type="protein sequence ID" value="RAL03749.1"/>
    <property type="molecule type" value="Genomic_DNA"/>
</dbReference>
<protein>
    <submittedName>
        <fullName evidence="1">Uncharacterized protein</fullName>
    </submittedName>
</protein>
<proteinExistence type="predicted"/>
<gene>
    <name evidence="1" type="ORF">BO80DRAFT_269392</name>
</gene>